<proteinExistence type="inferred from homology"/>
<evidence type="ECO:0000256" key="2">
    <source>
        <dbReference type="ARBA" id="ARBA00010655"/>
    </source>
</evidence>
<dbReference type="Gene3D" id="6.10.140.2220">
    <property type="match status" value="1"/>
</dbReference>
<keyword evidence="11" id="KW-1185">Reference proteome</keyword>
<dbReference type="GO" id="GO:0005737">
    <property type="term" value="C:cytoplasm"/>
    <property type="evidence" value="ECO:0007669"/>
    <property type="project" value="UniProtKB-SubCell"/>
</dbReference>
<dbReference type="GO" id="GO:0006511">
    <property type="term" value="P:ubiquitin-dependent protein catabolic process"/>
    <property type="evidence" value="ECO:0007669"/>
    <property type="project" value="TreeGrafter"/>
</dbReference>
<keyword evidence="4" id="KW-0479">Metal-binding</keyword>
<feature type="compositionally biased region" description="Polar residues" evidence="8">
    <location>
        <begin position="161"/>
        <end position="219"/>
    </location>
</feature>
<reference evidence="10" key="1">
    <citation type="submission" date="2020-01" db="EMBL/GenBank/DDBJ databases">
        <title>Genome Sequencing of Three Apophysomyces-Like Fungal Strains Confirms a Novel Fungal Genus in the Mucoromycota with divergent Burkholderia-like Endosymbiotic Bacteria.</title>
        <authorList>
            <person name="Stajich J.E."/>
            <person name="Macias A.M."/>
            <person name="Carter-House D."/>
            <person name="Lovett B."/>
            <person name="Kasson L.R."/>
            <person name="Berry K."/>
            <person name="Grigoriev I."/>
            <person name="Chang Y."/>
            <person name="Spatafora J."/>
            <person name="Kasson M.T."/>
        </authorList>
    </citation>
    <scope>NUCLEOTIDE SEQUENCE</scope>
    <source>
        <strain evidence="10">NRRL A-21654</strain>
    </source>
</reference>
<name>A0A8H7BFG7_9FUNG</name>
<dbReference type="OrthoDB" id="5594178at2759"/>
<comment type="similarity">
    <text evidence="2">Belongs to the MUB1/samB family.</text>
</comment>
<protein>
    <recommendedName>
        <fullName evidence="9">MYND-type domain-containing protein</fullName>
    </recommendedName>
</protein>
<comment type="subcellular location">
    <subcellularLocation>
        <location evidence="1">Cytoplasm</location>
    </subcellularLocation>
</comment>
<dbReference type="GO" id="GO:0007163">
    <property type="term" value="P:establishment or maintenance of cell polarity"/>
    <property type="evidence" value="ECO:0007669"/>
    <property type="project" value="TreeGrafter"/>
</dbReference>
<evidence type="ECO:0000256" key="4">
    <source>
        <dbReference type="ARBA" id="ARBA00022723"/>
    </source>
</evidence>
<evidence type="ECO:0000313" key="10">
    <source>
        <dbReference type="EMBL" id="KAF7721325.1"/>
    </source>
</evidence>
<evidence type="ECO:0000256" key="3">
    <source>
        <dbReference type="ARBA" id="ARBA00022490"/>
    </source>
</evidence>
<evidence type="ECO:0000256" key="6">
    <source>
        <dbReference type="ARBA" id="ARBA00022833"/>
    </source>
</evidence>
<dbReference type="Pfam" id="PF01753">
    <property type="entry name" value="zf-MYND"/>
    <property type="match status" value="1"/>
</dbReference>
<keyword evidence="3" id="KW-0963">Cytoplasm</keyword>
<feature type="domain" description="MYND-type" evidence="9">
    <location>
        <begin position="355"/>
        <end position="397"/>
    </location>
</feature>
<evidence type="ECO:0000256" key="5">
    <source>
        <dbReference type="ARBA" id="ARBA00022771"/>
    </source>
</evidence>
<feature type="compositionally biased region" description="Basic and acidic residues" evidence="8">
    <location>
        <begin position="133"/>
        <end position="142"/>
    </location>
</feature>
<accession>A0A8H7BFG7</accession>
<evidence type="ECO:0000313" key="11">
    <source>
        <dbReference type="Proteomes" id="UP000605846"/>
    </source>
</evidence>
<evidence type="ECO:0000256" key="7">
    <source>
        <dbReference type="PROSITE-ProRule" id="PRU00134"/>
    </source>
</evidence>
<dbReference type="AlphaFoldDB" id="A0A8H7BFG7"/>
<dbReference type="PROSITE" id="PS50865">
    <property type="entry name" value="ZF_MYND_2"/>
    <property type="match status" value="1"/>
</dbReference>
<dbReference type="GO" id="GO:0008270">
    <property type="term" value="F:zinc ion binding"/>
    <property type="evidence" value="ECO:0007669"/>
    <property type="project" value="UniProtKB-KW"/>
</dbReference>
<feature type="compositionally biased region" description="Basic and acidic residues" evidence="8">
    <location>
        <begin position="149"/>
        <end position="160"/>
    </location>
</feature>
<evidence type="ECO:0000256" key="1">
    <source>
        <dbReference type="ARBA" id="ARBA00004496"/>
    </source>
</evidence>
<feature type="region of interest" description="Disordered" evidence="8">
    <location>
        <begin position="133"/>
        <end position="233"/>
    </location>
</feature>
<dbReference type="EMBL" id="JABAYA010000279">
    <property type="protein sequence ID" value="KAF7721325.1"/>
    <property type="molecule type" value="Genomic_DNA"/>
</dbReference>
<keyword evidence="6" id="KW-0862">Zinc</keyword>
<dbReference type="SUPFAM" id="SSF144232">
    <property type="entry name" value="HIT/MYND zinc finger-like"/>
    <property type="match status" value="1"/>
</dbReference>
<comment type="caution">
    <text evidence="10">The sequence shown here is derived from an EMBL/GenBank/DDBJ whole genome shotgun (WGS) entry which is preliminary data.</text>
</comment>
<gene>
    <name evidence="10" type="ORF">EC973_004869</name>
</gene>
<dbReference type="PANTHER" id="PTHR47442">
    <property type="entry name" value="MYND-TYPE ZINC FINGER PROTEIN MUB1"/>
    <property type="match status" value="1"/>
</dbReference>
<sequence length="501" mass="56307">MREPNLCFPGQSRAAVCITSALYDRRALDCTATLPLINSLTHLVYLTSTSPRIREILVLDGGLERLVRILSPQTQYSDRRSLWKWSLAFHCVVNVGVRGTEQIRTRVVEAGMIPVVLTVLENFLRALEIARQENQRQQDKRTPAFITESSRRSMTSREFRPSQTPSNGTVTNDHSSAPSTASTNQVFPPTVLIQSSPRTTSPCTNPLTPSIPTARNENTALHAHRPSSRTISPVSVRRSTFPYVKINSAQRRQNRIHREPIRPSQNSHDPRAPNIDNVFYREEDILLSLQLLAYLSKYSHIRTLFLTAYDQNVFSVVEKFAQRYHPSAIQHWASVIMRNACRKDETRGGVRRCANMHCGQWERQPREFAKCRRCRKAKYCSKECQSKAWGDGHRWWCVERQPTVTREGDQSITVLGTGRAGSPVSQNMVVPAQDTGHQPTTAMNPTVNRNSPGLDDVVATDVPTPPSHAHNDMAMQTGGHTTTDSSETAGILMEMGVSMEL</sequence>
<dbReference type="PANTHER" id="PTHR47442:SF1">
    <property type="entry name" value="MYND-TYPE ZINC FINGER PROTEIN MUB1"/>
    <property type="match status" value="1"/>
</dbReference>
<dbReference type="Proteomes" id="UP000605846">
    <property type="component" value="Unassembled WGS sequence"/>
</dbReference>
<dbReference type="InterPro" id="IPR002893">
    <property type="entry name" value="Znf_MYND"/>
</dbReference>
<organism evidence="10 11">
    <name type="scientific">Apophysomyces ossiformis</name>
    <dbReference type="NCBI Taxonomy" id="679940"/>
    <lineage>
        <taxon>Eukaryota</taxon>
        <taxon>Fungi</taxon>
        <taxon>Fungi incertae sedis</taxon>
        <taxon>Mucoromycota</taxon>
        <taxon>Mucoromycotina</taxon>
        <taxon>Mucoromycetes</taxon>
        <taxon>Mucorales</taxon>
        <taxon>Mucorineae</taxon>
        <taxon>Mucoraceae</taxon>
        <taxon>Apophysomyces</taxon>
    </lineage>
</organism>
<dbReference type="InterPro" id="IPR051664">
    <property type="entry name" value="MYND-type_zinc_finger"/>
</dbReference>
<evidence type="ECO:0000259" key="9">
    <source>
        <dbReference type="PROSITE" id="PS50865"/>
    </source>
</evidence>
<keyword evidence="5 7" id="KW-0863">Zinc-finger</keyword>
<dbReference type="GO" id="GO:1990304">
    <property type="term" value="C:MUB1-RAD6-UBR2 ubiquitin ligase complex"/>
    <property type="evidence" value="ECO:0007669"/>
    <property type="project" value="TreeGrafter"/>
</dbReference>
<evidence type="ECO:0000256" key="8">
    <source>
        <dbReference type="SAM" id="MobiDB-lite"/>
    </source>
</evidence>